<evidence type="ECO:0000256" key="1">
    <source>
        <dbReference type="ARBA" id="ARBA00004141"/>
    </source>
</evidence>
<evidence type="ECO:0000313" key="6">
    <source>
        <dbReference type="EMBL" id="MFC0634405.1"/>
    </source>
</evidence>
<dbReference type="Pfam" id="PF01925">
    <property type="entry name" value="TauE"/>
    <property type="match status" value="1"/>
</dbReference>
<keyword evidence="3 5" id="KW-1133">Transmembrane helix</keyword>
<dbReference type="InterPro" id="IPR051598">
    <property type="entry name" value="TSUP/Inactive_protease-like"/>
</dbReference>
<keyword evidence="7" id="KW-1185">Reference proteome</keyword>
<feature type="transmembrane region" description="Helical" evidence="5">
    <location>
        <begin position="207"/>
        <end position="228"/>
    </location>
</feature>
<comment type="subcellular location">
    <subcellularLocation>
        <location evidence="5">Cell membrane</location>
        <topology evidence="5">Multi-pass membrane protein</topology>
    </subcellularLocation>
    <subcellularLocation>
        <location evidence="1">Membrane</location>
        <topology evidence="1">Multi-pass membrane protein</topology>
    </subcellularLocation>
</comment>
<dbReference type="PANTHER" id="PTHR43701:SF12">
    <property type="entry name" value="MEMBRANE TRANSPORTER PROTEIN YTNM-RELATED"/>
    <property type="match status" value="1"/>
</dbReference>
<keyword evidence="5" id="KW-1003">Cell membrane</keyword>
<evidence type="ECO:0000256" key="3">
    <source>
        <dbReference type="ARBA" id="ARBA00022989"/>
    </source>
</evidence>
<dbReference type="RefSeq" id="WP_376836451.1">
    <property type="nucleotide sequence ID" value="NZ_JBHLSW010000007.1"/>
</dbReference>
<keyword evidence="2 5" id="KW-0812">Transmembrane</keyword>
<dbReference type="PANTHER" id="PTHR43701">
    <property type="entry name" value="MEMBRANE TRANSPORTER PROTEIN MJ0441-RELATED"/>
    <property type="match status" value="1"/>
</dbReference>
<keyword evidence="4 5" id="KW-0472">Membrane</keyword>
<organism evidence="6 7">
    <name type="scientific">Brevundimonas balnearis</name>
    <dbReference type="NCBI Taxonomy" id="1572858"/>
    <lineage>
        <taxon>Bacteria</taxon>
        <taxon>Pseudomonadati</taxon>
        <taxon>Pseudomonadota</taxon>
        <taxon>Alphaproteobacteria</taxon>
        <taxon>Caulobacterales</taxon>
        <taxon>Caulobacteraceae</taxon>
        <taxon>Brevundimonas</taxon>
    </lineage>
</organism>
<accession>A0ABV6R456</accession>
<comment type="similarity">
    <text evidence="5">Belongs to the 4-toluene sulfonate uptake permease (TSUP) (TC 2.A.102) family.</text>
</comment>
<feature type="transmembrane region" description="Helical" evidence="5">
    <location>
        <begin position="72"/>
        <end position="92"/>
    </location>
</feature>
<gene>
    <name evidence="6" type="ORF">ACFFGE_11030</name>
</gene>
<comment type="caution">
    <text evidence="6">The sequence shown here is derived from an EMBL/GenBank/DDBJ whole genome shotgun (WGS) entry which is preliminary data.</text>
</comment>
<evidence type="ECO:0000256" key="5">
    <source>
        <dbReference type="RuleBase" id="RU363041"/>
    </source>
</evidence>
<evidence type="ECO:0000256" key="4">
    <source>
        <dbReference type="ARBA" id="ARBA00023136"/>
    </source>
</evidence>
<reference evidence="6 7" key="1">
    <citation type="submission" date="2024-09" db="EMBL/GenBank/DDBJ databases">
        <authorList>
            <person name="Sun Q."/>
            <person name="Mori K."/>
        </authorList>
    </citation>
    <scope>NUCLEOTIDE SEQUENCE [LARGE SCALE GENOMIC DNA]</scope>
    <source>
        <strain evidence="6 7">NCAIM B.02621</strain>
    </source>
</reference>
<feature type="transmembrane region" description="Helical" evidence="5">
    <location>
        <begin position="98"/>
        <end position="116"/>
    </location>
</feature>
<proteinExistence type="inferred from homology"/>
<feature type="transmembrane region" description="Helical" evidence="5">
    <location>
        <begin position="235"/>
        <end position="256"/>
    </location>
</feature>
<dbReference type="EMBL" id="JBHLSW010000007">
    <property type="protein sequence ID" value="MFC0634405.1"/>
    <property type="molecule type" value="Genomic_DNA"/>
</dbReference>
<protein>
    <recommendedName>
        <fullName evidence="5">Probable membrane transporter protein</fullName>
    </recommendedName>
</protein>
<evidence type="ECO:0000256" key="2">
    <source>
        <dbReference type="ARBA" id="ARBA00022692"/>
    </source>
</evidence>
<feature type="transmembrane region" description="Helical" evidence="5">
    <location>
        <begin position="176"/>
        <end position="195"/>
    </location>
</feature>
<sequence>MEDFLLFLLVGMLAQLVDGSLGMAYGAISSSVLLAFGVPPATASASVHAAEVFTTGASAGSHIWHRNVEWRLFVPIAIGGVIGGVGGAYFLSGVDGDLIKPYIVAYLAIMGVYILWRATRDLRPRRISPRWLVAPLGVVGGFFDAIGGGGWGPTVSSAMVGAGQEPRRAIGTVNSAEFILTSAISATFLWALLTGHWQEAEGLNNHLAAVAGLVVGGLLAAPFAGLVVKKVPQRVLTYAVGGLLIVLAGFQGLQLAGVVGR</sequence>
<name>A0ABV6R456_9CAUL</name>
<dbReference type="Proteomes" id="UP001589906">
    <property type="component" value="Unassembled WGS sequence"/>
</dbReference>
<dbReference type="InterPro" id="IPR002781">
    <property type="entry name" value="TM_pro_TauE-like"/>
</dbReference>
<evidence type="ECO:0000313" key="7">
    <source>
        <dbReference type="Proteomes" id="UP001589906"/>
    </source>
</evidence>